<dbReference type="Proteomes" id="UP000238634">
    <property type="component" value="Unassembled WGS sequence"/>
</dbReference>
<organism evidence="3 4">
    <name type="scientific">Phormidesmis priestleyi ULC007</name>
    <dbReference type="NCBI Taxonomy" id="1920490"/>
    <lineage>
        <taxon>Bacteria</taxon>
        <taxon>Bacillati</taxon>
        <taxon>Cyanobacteriota</taxon>
        <taxon>Cyanophyceae</taxon>
        <taxon>Leptolyngbyales</taxon>
        <taxon>Leptolyngbyaceae</taxon>
        <taxon>Phormidesmis</taxon>
    </lineage>
</organism>
<gene>
    <name evidence="3" type="ORF">C7B65_18960</name>
</gene>
<evidence type="ECO:0000313" key="3">
    <source>
        <dbReference type="EMBL" id="PSB17356.1"/>
    </source>
</evidence>
<evidence type="ECO:0000313" key="4">
    <source>
        <dbReference type="Proteomes" id="UP000238634"/>
    </source>
</evidence>
<comment type="caution">
    <text evidence="3">The sequence shown here is derived from an EMBL/GenBank/DDBJ whole genome shotgun (WGS) entry which is preliminary data.</text>
</comment>
<reference evidence="3 4" key="1">
    <citation type="submission" date="2018-02" db="EMBL/GenBank/DDBJ databases">
        <authorList>
            <person name="Cohen D.B."/>
            <person name="Kent A.D."/>
        </authorList>
    </citation>
    <scope>NUCLEOTIDE SEQUENCE [LARGE SCALE GENOMIC DNA]</scope>
    <source>
        <strain evidence="3 4">ULC007</strain>
    </source>
</reference>
<keyword evidence="2" id="KW-0732">Signal</keyword>
<feature type="compositionally biased region" description="Low complexity" evidence="1">
    <location>
        <begin position="121"/>
        <end position="168"/>
    </location>
</feature>
<feature type="region of interest" description="Disordered" evidence="1">
    <location>
        <begin position="79"/>
        <end position="182"/>
    </location>
</feature>
<dbReference type="AlphaFoldDB" id="A0A2T1DA77"/>
<keyword evidence="4" id="KW-1185">Reference proteome</keyword>
<sequence length="317" mass="32189">MKFNLFRFKRVFLPLSFVCLAVFAGNLKAQAEGPSSDHAPLAESSVSASIAAPSQPIMPRVVKPVPGKVAQSAIGLSSLRSPQEAKTPAQANFTESPISPGTAVAQNTSPSGTSQPDTSGTPTQTQSAPQPVQTPVQTETTPTQTTPQIQPTVPTETTPTQTTPQTTPILNQVSPGQSTRSGSSYVGIGGNIGIGSGDTSLGEGSFAVISKIGLLRSFSVRPSLLFSGDVTILLPVTYDFSFGEGPTETLGFTAAPYVGIGAAISTGDGGDVALLLTGGVDVPISSQFTATAAVNATVTGETAIGILVGVGYNFSGF</sequence>
<protein>
    <recommendedName>
        <fullName evidence="5">Outer membrane protein beta-barrel domain-containing protein</fullName>
    </recommendedName>
</protein>
<feature type="signal peptide" evidence="2">
    <location>
        <begin position="1"/>
        <end position="24"/>
    </location>
</feature>
<dbReference type="OrthoDB" id="509458at2"/>
<evidence type="ECO:0008006" key="5">
    <source>
        <dbReference type="Google" id="ProtNLM"/>
    </source>
</evidence>
<dbReference type="RefSeq" id="WP_083583117.1">
    <property type="nucleotide sequence ID" value="NZ_MPPI01000033.1"/>
</dbReference>
<reference evidence="3 4" key="2">
    <citation type="submission" date="2018-03" db="EMBL/GenBank/DDBJ databases">
        <title>The ancient ancestry and fast evolution of plastids.</title>
        <authorList>
            <person name="Moore K.R."/>
            <person name="Magnabosco C."/>
            <person name="Momper L."/>
            <person name="Gold D.A."/>
            <person name="Bosak T."/>
            <person name="Fournier G.P."/>
        </authorList>
    </citation>
    <scope>NUCLEOTIDE SEQUENCE [LARGE SCALE GENOMIC DNA]</scope>
    <source>
        <strain evidence="3 4">ULC007</strain>
    </source>
</reference>
<evidence type="ECO:0000256" key="1">
    <source>
        <dbReference type="SAM" id="MobiDB-lite"/>
    </source>
</evidence>
<feature type="chain" id="PRO_5015510936" description="Outer membrane protein beta-barrel domain-containing protein" evidence="2">
    <location>
        <begin position="25"/>
        <end position="317"/>
    </location>
</feature>
<dbReference type="STRING" id="1920490.GCA_001895925_01868"/>
<name>A0A2T1DA77_9CYAN</name>
<evidence type="ECO:0000256" key="2">
    <source>
        <dbReference type="SAM" id="SignalP"/>
    </source>
</evidence>
<proteinExistence type="predicted"/>
<feature type="compositionally biased region" description="Polar residues" evidence="1">
    <location>
        <begin position="169"/>
        <end position="180"/>
    </location>
</feature>
<dbReference type="EMBL" id="PVWG01000029">
    <property type="protein sequence ID" value="PSB17356.1"/>
    <property type="molecule type" value="Genomic_DNA"/>
</dbReference>
<accession>A0A2T1DA77</accession>
<feature type="compositionally biased region" description="Polar residues" evidence="1">
    <location>
        <begin position="89"/>
        <end position="120"/>
    </location>
</feature>